<feature type="transmembrane region" description="Helical" evidence="4">
    <location>
        <begin position="6"/>
        <end position="24"/>
    </location>
</feature>
<dbReference type="EMBL" id="CAEZWV010000003">
    <property type="protein sequence ID" value="CAB4661941.1"/>
    <property type="molecule type" value="Genomic_DNA"/>
</dbReference>
<keyword evidence="4" id="KW-1133">Transmembrane helix</keyword>
<dbReference type="PANTHER" id="PTHR30563">
    <property type="entry name" value="DNA RECOMBINATION PROTEIN RMUC"/>
    <property type="match status" value="1"/>
</dbReference>
<dbReference type="PANTHER" id="PTHR30563:SF0">
    <property type="entry name" value="DNA RECOMBINATION PROTEIN RMUC"/>
    <property type="match status" value="1"/>
</dbReference>
<evidence type="ECO:0000256" key="2">
    <source>
        <dbReference type="ARBA" id="ARBA00023172"/>
    </source>
</evidence>
<dbReference type="Pfam" id="PF02646">
    <property type="entry name" value="RmuC"/>
    <property type="match status" value="1"/>
</dbReference>
<keyword evidence="4" id="KW-0812">Transmembrane</keyword>
<keyword evidence="4" id="KW-0472">Membrane</keyword>
<name>A0A6J6LJU7_9ZZZZ</name>
<dbReference type="AlphaFoldDB" id="A0A6J6LJU7"/>
<evidence type="ECO:0000313" key="5">
    <source>
        <dbReference type="EMBL" id="CAB4661941.1"/>
    </source>
</evidence>
<proteinExistence type="predicted"/>
<keyword evidence="1 3" id="KW-0175">Coiled coil</keyword>
<organism evidence="5">
    <name type="scientific">freshwater metagenome</name>
    <dbReference type="NCBI Taxonomy" id="449393"/>
    <lineage>
        <taxon>unclassified sequences</taxon>
        <taxon>metagenomes</taxon>
        <taxon>ecological metagenomes</taxon>
    </lineage>
</organism>
<dbReference type="GO" id="GO:0006310">
    <property type="term" value="P:DNA recombination"/>
    <property type="evidence" value="ECO:0007669"/>
    <property type="project" value="UniProtKB-KW"/>
</dbReference>
<keyword evidence="2" id="KW-0233">DNA recombination</keyword>
<protein>
    <submittedName>
        <fullName evidence="5">Unannotated protein</fullName>
    </submittedName>
</protein>
<dbReference type="InterPro" id="IPR003798">
    <property type="entry name" value="DNA_recombination_RmuC"/>
</dbReference>
<sequence>MTAMEIVFIAVGIVIIALQVLQFMDRRKQQPTVTPLGDPTAPVYVADDVQKIVRESLDVALKSLGEQARADREEAIKLSSQQLAKDSSEQLGQKADSISQALTTIKDAMEKKIGELDKELRDLRENNRSQFDNVGKAVDTLSRRTENLNEVLSNSQKRGQWGERLAEDMLRAAGFVDGVNYTKQDINAAGGKPDFKFNMPPNRVLYMDVKFPLDQYSAHFNAETDALRASSKTEFVKAVKGHVDALAKRDYVMNSKEEALDYVLMFVPNESISGFVHEADPTLIDYALSKKVVLCSPLTLYAFLVVIRQATDSFHTEQTAATIMQQINKFSKEWVNYAKAVDQVQATFTKLQGEIESIGSEGTRYKKMNVPVRDIEKLRKNQGIPELTEAESNAVIDNDDE</sequence>
<gene>
    <name evidence="5" type="ORF">UFOPK2295_00238</name>
</gene>
<evidence type="ECO:0000256" key="4">
    <source>
        <dbReference type="SAM" id="Phobius"/>
    </source>
</evidence>
<evidence type="ECO:0000256" key="1">
    <source>
        <dbReference type="ARBA" id="ARBA00023054"/>
    </source>
</evidence>
<evidence type="ECO:0000256" key="3">
    <source>
        <dbReference type="SAM" id="Coils"/>
    </source>
</evidence>
<accession>A0A6J6LJU7</accession>
<feature type="coiled-coil region" evidence="3">
    <location>
        <begin position="106"/>
        <end position="158"/>
    </location>
</feature>
<reference evidence="5" key="1">
    <citation type="submission" date="2020-05" db="EMBL/GenBank/DDBJ databases">
        <authorList>
            <person name="Chiriac C."/>
            <person name="Salcher M."/>
            <person name="Ghai R."/>
            <person name="Kavagutti S V."/>
        </authorList>
    </citation>
    <scope>NUCLEOTIDE SEQUENCE</scope>
</reference>